<evidence type="ECO:0008006" key="3">
    <source>
        <dbReference type="Google" id="ProtNLM"/>
    </source>
</evidence>
<dbReference type="RefSeq" id="WP_099645316.1">
    <property type="nucleotide sequence ID" value="NZ_KZ319288.1"/>
</dbReference>
<proteinExistence type="predicted"/>
<dbReference type="OrthoDB" id="1144359at2"/>
<keyword evidence="2" id="KW-1185">Reference proteome</keyword>
<organism evidence="1 2">
    <name type="scientific">Leeuwenhoekiella nanhaiensis</name>
    <dbReference type="NCBI Taxonomy" id="1655491"/>
    <lineage>
        <taxon>Bacteria</taxon>
        <taxon>Pseudomonadati</taxon>
        <taxon>Bacteroidota</taxon>
        <taxon>Flavobacteriia</taxon>
        <taxon>Flavobacteriales</taxon>
        <taxon>Flavobacteriaceae</taxon>
        <taxon>Leeuwenhoekiella</taxon>
    </lineage>
</organism>
<sequence>MTTRLDLEIGILEFYDHFVIGLVNPDVNFGQKERLLFLKACLEHFKEKPFGYISVRTFSYSIDPLIYLELNKVESLKAFAVVYYSKVGKGNAELEGQFYKKLFGIFETQSEAMKWMTQQIKPD</sequence>
<reference evidence="1 2" key="1">
    <citation type="submission" date="2017-08" db="EMBL/GenBank/DDBJ databases">
        <title>The whole genome shortgun sequences of strain Leeuwenhoekiella nanhaiensis G18 from the South China Sea.</title>
        <authorList>
            <person name="Liu Q."/>
        </authorList>
    </citation>
    <scope>NUCLEOTIDE SEQUENCE [LARGE SCALE GENOMIC DNA]</scope>
    <source>
        <strain evidence="1 2">G18</strain>
    </source>
</reference>
<gene>
    <name evidence="1" type="ORF">CJ305_05875</name>
</gene>
<evidence type="ECO:0000313" key="2">
    <source>
        <dbReference type="Proteomes" id="UP000229433"/>
    </source>
</evidence>
<accession>A0A2G1VUM7</accession>
<name>A0A2G1VUM7_9FLAO</name>
<dbReference type="EMBL" id="NQXA01000002">
    <property type="protein sequence ID" value="PHQ30483.1"/>
    <property type="molecule type" value="Genomic_DNA"/>
</dbReference>
<dbReference type="Proteomes" id="UP000229433">
    <property type="component" value="Unassembled WGS sequence"/>
</dbReference>
<comment type="caution">
    <text evidence="1">The sequence shown here is derived from an EMBL/GenBank/DDBJ whole genome shotgun (WGS) entry which is preliminary data.</text>
</comment>
<dbReference type="AlphaFoldDB" id="A0A2G1VUM7"/>
<protein>
    <recommendedName>
        <fullName evidence="3">STAS/SEC14 domain-containing protein</fullName>
    </recommendedName>
</protein>
<evidence type="ECO:0000313" key="1">
    <source>
        <dbReference type="EMBL" id="PHQ30483.1"/>
    </source>
</evidence>